<comment type="caution">
    <text evidence="2">The sequence shown here is derived from an EMBL/GenBank/DDBJ whole genome shotgun (WGS) entry which is preliminary data.</text>
</comment>
<dbReference type="Proteomes" id="UP001168107">
    <property type="component" value="Unassembled WGS sequence"/>
</dbReference>
<dbReference type="Pfam" id="PF11153">
    <property type="entry name" value="DUF2931"/>
    <property type="match status" value="1"/>
</dbReference>
<evidence type="ECO:0000256" key="1">
    <source>
        <dbReference type="SAM" id="SignalP"/>
    </source>
</evidence>
<feature type="chain" id="PRO_5047492424" evidence="1">
    <location>
        <begin position="25"/>
        <end position="237"/>
    </location>
</feature>
<protein>
    <submittedName>
        <fullName evidence="2">DUF2931 family protein</fullName>
    </submittedName>
</protein>
<evidence type="ECO:0000313" key="2">
    <source>
        <dbReference type="EMBL" id="MDM5074597.1"/>
    </source>
</evidence>
<feature type="signal peptide" evidence="1">
    <location>
        <begin position="1"/>
        <end position="24"/>
    </location>
</feature>
<dbReference type="RefSeq" id="WP_241279190.1">
    <property type="nucleotide sequence ID" value="NZ_JAOPLL010000026.1"/>
</dbReference>
<keyword evidence="3" id="KW-1185">Reference proteome</keyword>
<sequence>MKFRWIGLSLLVMALLGCSSKGIANSQNTMDWRYMVGTNADEIWSSKANFYRDGKPIHGSSNGAVSSVSKESLRDKDYSWTIGKGRSAENQPIPNEVQIEWVSYHDKKRYGITLKLPVDIGTQMAQRYFISNGKKREETQRNVIAVGMAPGGYVEVFLTQYNVKPDILLVRGLAHEVTDDYYDKRVPLSKQYGFDEFYQKYGAAYQKYPTPSGMDWAPIMDAYRAAQPVTDVNPVSE</sequence>
<proteinExistence type="predicted"/>
<dbReference type="EMBL" id="JAOPLL010000026">
    <property type="protein sequence ID" value="MDM5074597.1"/>
    <property type="molecule type" value="Genomic_DNA"/>
</dbReference>
<dbReference type="PROSITE" id="PS51257">
    <property type="entry name" value="PROKAR_LIPOPROTEIN"/>
    <property type="match status" value="1"/>
</dbReference>
<name>A0ABT7Q5I5_9GAMM</name>
<gene>
    <name evidence="2" type="ORF">OB935_22605</name>
</gene>
<reference evidence="2" key="1">
    <citation type="submission" date="2024-05" db="EMBL/GenBank/DDBJ databases">
        <title>WGS of Aeromonas isolates.</title>
        <authorList>
            <person name="Lee H."/>
        </authorList>
    </citation>
    <scope>NUCLEOTIDE SEQUENCE</scope>
    <source>
        <strain evidence="2">SU58-3</strain>
    </source>
</reference>
<keyword evidence="1" id="KW-0732">Signal</keyword>
<dbReference type="InterPro" id="IPR021326">
    <property type="entry name" value="DUF2931"/>
</dbReference>
<organism evidence="2 3">
    <name type="scientific">Aeromonas bestiarum</name>
    <dbReference type="NCBI Taxonomy" id="105751"/>
    <lineage>
        <taxon>Bacteria</taxon>
        <taxon>Pseudomonadati</taxon>
        <taxon>Pseudomonadota</taxon>
        <taxon>Gammaproteobacteria</taxon>
        <taxon>Aeromonadales</taxon>
        <taxon>Aeromonadaceae</taxon>
        <taxon>Aeromonas</taxon>
    </lineage>
</organism>
<evidence type="ECO:0000313" key="3">
    <source>
        <dbReference type="Proteomes" id="UP001168107"/>
    </source>
</evidence>
<accession>A0ABT7Q5I5</accession>